<dbReference type="Proteomes" id="UP000316714">
    <property type="component" value="Unassembled WGS sequence"/>
</dbReference>
<evidence type="ECO:0000256" key="4">
    <source>
        <dbReference type="ARBA" id="ARBA00023136"/>
    </source>
</evidence>
<accession>A0A5C5UW76</accession>
<keyword evidence="4 5" id="KW-0472">Membrane</keyword>
<feature type="transmembrane region" description="Helical" evidence="5">
    <location>
        <begin position="111"/>
        <end position="129"/>
    </location>
</feature>
<dbReference type="Pfam" id="PF01758">
    <property type="entry name" value="SBF"/>
    <property type="match status" value="1"/>
</dbReference>
<organism evidence="6 7">
    <name type="scientific">Posidoniimonas corsicana</name>
    <dbReference type="NCBI Taxonomy" id="1938618"/>
    <lineage>
        <taxon>Bacteria</taxon>
        <taxon>Pseudomonadati</taxon>
        <taxon>Planctomycetota</taxon>
        <taxon>Planctomycetia</taxon>
        <taxon>Pirellulales</taxon>
        <taxon>Lacipirellulaceae</taxon>
        <taxon>Posidoniimonas</taxon>
    </lineage>
</organism>
<feature type="transmembrane region" description="Helical" evidence="5">
    <location>
        <begin position="41"/>
        <end position="60"/>
    </location>
</feature>
<name>A0A5C5UW76_9BACT</name>
<feature type="transmembrane region" description="Helical" evidence="5">
    <location>
        <begin position="12"/>
        <end position="35"/>
    </location>
</feature>
<evidence type="ECO:0000256" key="5">
    <source>
        <dbReference type="SAM" id="Phobius"/>
    </source>
</evidence>
<evidence type="ECO:0000256" key="2">
    <source>
        <dbReference type="ARBA" id="ARBA00022692"/>
    </source>
</evidence>
<sequence length="349" mass="36704">MAELAERIRRHFLWLLLPTYLVAYLRPGPGVYAAGLSWDEGLPAAAAIRLPMLLVAVLLLNAALEVNLEELRGVLRRPRDMLISLTAVWCAPAVVVVIASLLFTLSGAPNGGGGLLLGMILVAAMPVANSSAGWTQQSGGALGWALALVVLSIVLSSVVTPAMIRLLGMSLSAAEVDSVDEVIGKFSGVTFIVWVLAPTLLGLSVRRFAGEDRVRPLRPLLHLSTSVSILGLNYLNGSLVLPEVFPHGEGNGDQPGVALIVAAVCGAAAICLAGLLAAQLLTHWLRCDDRDRLALKFALSMKHTGLALGLATTVLAGYKDAGLMIILTTPIQHLIAGIVSKRYGLEAEV</sequence>
<dbReference type="InterPro" id="IPR002657">
    <property type="entry name" value="BilAc:Na_symport/Acr3"/>
</dbReference>
<dbReference type="RefSeq" id="WP_146568969.1">
    <property type="nucleotide sequence ID" value="NZ_SIHJ01000007.1"/>
</dbReference>
<gene>
    <name evidence="6" type="ORF">KOR34_51690</name>
</gene>
<feature type="transmembrane region" description="Helical" evidence="5">
    <location>
        <begin position="184"/>
        <end position="205"/>
    </location>
</feature>
<feature type="transmembrane region" description="Helical" evidence="5">
    <location>
        <begin position="217"/>
        <end position="236"/>
    </location>
</feature>
<dbReference type="OrthoDB" id="185500at2"/>
<dbReference type="GO" id="GO:0016020">
    <property type="term" value="C:membrane"/>
    <property type="evidence" value="ECO:0007669"/>
    <property type="project" value="UniProtKB-SubCell"/>
</dbReference>
<keyword evidence="2 5" id="KW-0812">Transmembrane</keyword>
<comment type="caution">
    <text evidence="6">The sequence shown here is derived from an EMBL/GenBank/DDBJ whole genome shotgun (WGS) entry which is preliminary data.</text>
</comment>
<reference evidence="6 7" key="1">
    <citation type="submission" date="2019-02" db="EMBL/GenBank/DDBJ databases">
        <title>Deep-cultivation of Planctomycetes and their phenomic and genomic characterization uncovers novel biology.</title>
        <authorList>
            <person name="Wiegand S."/>
            <person name="Jogler M."/>
            <person name="Boedeker C."/>
            <person name="Pinto D."/>
            <person name="Vollmers J."/>
            <person name="Rivas-Marin E."/>
            <person name="Kohn T."/>
            <person name="Peeters S.H."/>
            <person name="Heuer A."/>
            <person name="Rast P."/>
            <person name="Oberbeckmann S."/>
            <person name="Bunk B."/>
            <person name="Jeske O."/>
            <person name="Meyerdierks A."/>
            <person name="Storesund J.E."/>
            <person name="Kallscheuer N."/>
            <person name="Luecker S."/>
            <person name="Lage O.M."/>
            <person name="Pohl T."/>
            <person name="Merkel B.J."/>
            <person name="Hornburger P."/>
            <person name="Mueller R.-W."/>
            <person name="Bruemmer F."/>
            <person name="Labrenz M."/>
            <person name="Spormann A.M."/>
            <person name="Op Den Camp H."/>
            <person name="Overmann J."/>
            <person name="Amann R."/>
            <person name="Jetten M.S.M."/>
            <person name="Mascher T."/>
            <person name="Medema M.H."/>
            <person name="Devos D.P."/>
            <person name="Kaster A.-K."/>
            <person name="Ovreas L."/>
            <person name="Rohde M."/>
            <person name="Galperin M.Y."/>
            <person name="Jogler C."/>
        </authorList>
    </citation>
    <scope>NUCLEOTIDE SEQUENCE [LARGE SCALE GENOMIC DNA]</scope>
    <source>
        <strain evidence="6 7">KOR34</strain>
    </source>
</reference>
<keyword evidence="3 5" id="KW-1133">Transmembrane helix</keyword>
<feature type="transmembrane region" description="Helical" evidence="5">
    <location>
        <begin position="81"/>
        <end position="105"/>
    </location>
</feature>
<feature type="transmembrane region" description="Helical" evidence="5">
    <location>
        <begin position="141"/>
        <end position="164"/>
    </location>
</feature>
<evidence type="ECO:0000313" key="6">
    <source>
        <dbReference type="EMBL" id="TWT29615.1"/>
    </source>
</evidence>
<dbReference type="EMBL" id="SIHJ01000007">
    <property type="protein sequence ID" value="TWT29615.1"/>
    <property type="molecule type" value="Genomic_DNA"/>
</dbReference>
<evidence type="ECO:0000256" key="3">
    <source>
        <dbReference type="ARBA" id="ARBA00022989"/>
    </source>
</evidence>
<comment type="subcellular location">
    <subcellularLocation>
        <location evidence="1">Membrane</location>
        <topology evidence="1">Multi-pass membrane protein</topology>
    </subcellularLocation>
</comment>
<evidence type="ECO:0000256" key="1">
    <source>
        <dbReference type="ARBA" id="ARBA00004141"/>
    </source>
</evidence>
<evidence type="ECO:0000313" key="7">
    <source>
        <dbReference type="Proteomes" id="UP000316714"/>
    </source>
</evidence>
<dbReference type="InterPro" id="IPR038770">
    <property type="entry name" value="Na+/solute_symporter_sf"/>
</dbReference>
<proteinExistence type="predicted"/>
<keyword evidence="7" id="KW-1185">Reference proteome</keyword>
<dbReference type="AlphaFoldDB" id="A0A5C5UW76"/>
<feature type="transmembrane region" description="Helical" evidence="5">
    <location>
        <begin position="256"/>
        <end position="281"/>
    </location>
</feature>
<protein>
    <submittedName>
        <fullName evidence="6">Sodium Bile acid symporter family protein</fullName>
    </submittedName>
</protein>
<dbReference type="Gene3D" id="1.20.1530.20">
    <property type="match status" value="1"/>
</dbReference>